<feature type="transmembrane region" description="Helical" evidence="2">
    <location>
        <begin position="30"/>
        <end position="54"/>
    </location>
</feature>
<dbReference type="EMBL" id="JBEFKJ010000039">
    <property type="protein sequence ID" value="KAL2037580.1"/>
    <property type="molecule type" value="Genomic_DNA"/>
</dbReference>
<feature type="domain" description="DUF7703" evidence="3">
    <location>
        <begin position="1"/>
        <end position="202"/>
    </location>
</feature>
<dbReference type="PANTHER" id="PTHR37013:SF4">
    <property type="entry name" value="INTEGRAL MEMBRANE PROTEIN"/>
    <property type="match status" value="1"/>
</dbReference>
<evidence type="ECO:0000256" key="2">
    <source>
        <dbReference type="SAM" id="Phobius"/>
    </source>
</evidence>
<feature type="region of interest" description="Disordered" evidence="1">
    <location>
        <begin position="222"/>
        <end position="330"/>
    </location>
</feature>
<accession>A0ABR3ZVD9</accession>
<dbReference type="PANTHER" id="PTHR37013">
    <property type="entry name" value="INTEGRAL MEMBRANE PROTEIN (AFU_ORTHOLOGUE AFUA_1G05950)-RELATED"/>
    <property type="match status" value="1"/>
</dbReference>
<organism evidence="4 5">
    <name type="scientific">Stereocaulon virgatum</name>
    <dbReference type="NCBI Taxonomy" id="373712"/>
    <lineage>
        <taxon>Eukaryota</taxon>
        <taxon>Fungi</taxon>
        <taxon>Dikarya</taxon>
        <taxon>Ascomycota</taxon>
        <taxon>Pezizomycotina</taxon>
        <taxon>Lecanoromycetes</taxon>
        <taxon>OSLEUM clade</taxon>
        <taxon>Lecanoromycetidae</taxon>
        <taxon>Lecanorales</taxon>
        <taxon>Lecanorineae</taxon>
        <taxon>Stereocaulaceae</taxon>
        <taxon>Stereocaulon</taxon>
    </lineage>
</organism>
<evidence type="ECO:0000256" key="1">
    <source>
        <dbReference type="SAM" id="MobiDB-lite"/>
    </source>
</evidence>
<feature type="transmembrane region" description="Helical" evidence="2">
    <location>
        <begin position="66"/>
        <end position="90"/>
    </location>
</feature>
<dbReference type="Pfam" id="PF24802">
    <property type="entry name" value="DUF7703"/>
    <property type="match status" value="1"/>
</dbReference>
<protein>
    <recommendedName>
        <fullName evidence="3">DUF7703 domain-containing protein</fullName>
    </recommendedName>
</protein>
<evidence type="ECO:0000313" key="5">
    <source>
        <dbReference type="Proteomes" id="UP001590950"/>
    </source>
</evidence>
<evidence type="ECO:0000313" key="4">
    <source>
        <dbReference type="EMBL" id="KAL2037580.1"/>
    </source>
</evidence>
<feature type="compositionally biased region" description="Basic and acidic residues" evidence="1">
    <location>
        <begin position="288"/>
        <end position="297"/>
    </location>
</feature>
<dbReference type="Proteomes" id="UP001590950">
    <property type="component" value="Unassembled WGS sequence"/>
</dbReference>
<reference evidence="4 5" key="1">
    <citation type="submission" date="2024-09" db="EMBL/GenBank/DDBJ databases">
        <title>Rethinking Asexuality: The Enigmatic Case of Functional Sexual Genes in Lepraria (Stereocaulaceae).</title>
        <authorList>
            <person name="Doellman M."/>
            <person name="Sun Y."/>
            <person name="Barcenas-Pena A."/>
            <person name="Lumbsch H.T."/>
            <person name="Grewe F."/>
        </authorList>
    </citation>
    <scope>NUCLEOTIDE SEQUENCE [LARGE SCALE GENOMIC DNA]</scope>
    <source>
        <strain evidence="4 5">Mercado 3170</strain>
    </source>
</reference>
<gene>
    <name evidence="4" type="ORF">N7G274_009693</name>
</gene>
<keyword evidence="2" id="KW-1133">Transmembrane helix</keyword>
<keyword evidence="2" id="KW-0812">Transmembrane</keyword>
<name>A0ABR3ZVD9_9LECA</name>
<keyword evidence="2" id="KW-0472">Membrane</keyword>
<sequence length="330" mass="37332">MLVGIWGCVIEAIGVVLKYFLPKSERIWPLYTLFILGGWTMYAPAQLLVLYSRLHLVKRNRRLKRWVLALIISVTTLLTVPTWFFGWQALNPYKSHLSAFYSPGEAIMDRVTQISYTCAETVVSGIYIQSLANLLKLKSSVRQRRVTRDLLYVNVIAVCLDVLTVILMFLNKEGISHPVQAFSYILKFKLEFVVLNQLVAVAARGVRLENFAERRYHHPTRPRGIGLPAIASNYPRADPSQGSSNGKSSDYAAQIRTPSPTLPSVHRNSDSKASQASFNHVNSGKWPTKTELKRSKDEEQEEEEDIGGYLSGDRGKSPMDLQWFSRRGDV</sequence>
<proteinExistence type="predicted"/>
<keyword evidence="5" id="KW-1185">Reference proteome</keyword>
<dbReference type="InterPro" id="IPR056120">
    <property type="entry name" value="DUF7703"/>
</dbReference>
<feature type="transmembrane region" description="Helical" evidence="2">
    <location>
        <begin position="150"/>
        <end position="170"/>
    </location>
</feature>
<comment type="caution">
    <text evidence="4">The sequence shown here is derived from an EMBL/GenBank/DDBJ whole genome shotgun (WGS) entry which is preliminary data.</text>
</comment>
<evidence type="ECO:0000259" key="3">
    <source>
        <dbReference type="Pfam" id="PF24802"/>
    </source>
</evidence>
<feature type="compositionally biased region" description="Polar residues" evidence="1">
    <location>
        <begin position="271"/>
        <end position="282"/>
    </location>
</feature>